<dbReference type="GO" id="GO:0005524">
    <property type="term" value="F:ATP binding"/>
    <property type="evidence" value="ECO:0007669"/>
    <property type="project" value="InterPro"/>
</dbReference>
<dbReference type="SUPFAM" id="SSF55681">
    <property type="entry name" value="Class II aaRS and biotin synthetases"/>
    <property type="match status" value="1"/>
</dbReference>
<dbReference type="GO" id="GO:0004828">
    <property type="term" value="F:serine-tRNA ligase activity"/>
    <property type="evidence" value="ECO:0007669"/>
    <property type="project" value="InterPro"/>
</dbReference>
<dbReference type="InterPro" id="IPR045864">
    <property type="entry name" value="aa-tRNA-synth_II/BPL/LPL"/>
</dbReference>
<keyword evidence="4" id="KW-1185">Reference proteome</keyword>
<dbReference type="AlphaFoldDB" id="A0AAV1RJP9"/>
<sequence length="254" mass="28788">MLDINCFAKREATIQRKYASQFELDNLRREFNKQNKRVAQLKIAKEDATEAIKDTEETKKLIADKEKEVQEAKDALYSRLSTIGNLVRDSVPFDNNEDNNAVIRAWGEKRVEKKLRNHVDLVELLGIADLKKGADVAGGRGFYLKVDGVRLNQALINFGLEFLEKRGYTALQTPFFMRKDAMAKCAQLAQFDEELYKEGLTSNHFLGTFEWKLHLIGAAKGLATSCSEVRIGSQNHEIRINLDIDCTTLGSQNT</sequence>
<dbReference type="Gene3D" id="3.30.930.10">
    <property type="entry name" value="Bira Bifunctional Protein, Domain 2"/>
    <property type="match status" value="1"/>
</dbReference>
<feature type="domain" description="Serine-tRNA synthetase type1 N-terminal" evidence="2">
    <location>
        <begin position="15"/>
        <end position="87"/>
    </location>
</feature>
<dbReference type="SUPFAM" id="SSF46589">
    <property type="entry name" value="tRNA-binding arm"/>
    <property type="match status" value="1"/>
</dbReference>
<accession>A0AAV1RJP9</accession>
<dbReference type="Proteomes" id="UP001314170">
    <property type="component" value="Unassembled WGS sequence"/>
</dbReference>
<evidence type="ECO:0000256" key="1">
    <source>
        <dbReference type="SAM" id="Coils"/>
    </source>
</evidence>
<evidence type="ECO:0000313" key="4">
    <source>
        <dbReference type="Proteomes" id="UP001314170"/>
    </source>
</evidence>
<evidence type="ECO:0000259" key="2">
    <source>
        <dbReference type="Pfam" id="PF02403"/>
    </source>
</evidence>
<dbReference type="InterPro" id="IPR002317">
    <property type="entry name" value="Ser-tRNA-ligase_type_1"/>
</dbReference>
<keyword evidence="1" id="KW-0175">Coiled coil</keyword>
<reference evidence="3 4" key="1">
    <citation type="submission" date="2024-01" db="EMBL/GenBank/DDBJ databases">
        <authorList>
            <person name="Waweru B."/>
        </authorList>
    </citation>
    <scope>NUCLEOTIDE SEQUENCE [LARGE SCALE GENOMIC DNA]</scope>
</reference>
<dbReference type="InterPro" id="IPR010978">
    <property type="entry name" value="tRNA-bd_arm"/>
</dbReference>
<protein>
    <recommendedName>
        <fullName evidence="2">Serine-tRNA synthetase type1 N-terminal domain-containing protein</fullName>
    </recommendedName>
</protein>
<proteinExistence type="predicted"/>
<feature type="coiled-coil region" evidence="1">
    <location>
        <begin position="24"/>
        <end position="75"/>
    </location>
</feature>
<dbReference type="EMBL" id="CAWUPB010001009">
    <property type="protein sequence ID" value="CAK7336656.1"/>
    <property type="molecule type" value="Genomic_DNA"/>
</dbReference>
<dbReference type="Pfam" id="PF02403">
    <property type="entry name" value="Seryl_tRNA_N"/>
    <property type="match status" value="1"/>
</dbReference>
<dbReference type="Gene3D" id="1.10.287.40">
    <property type="entry name" value="Serine-tRNA synthetase, tRNA binding domain"/>
    <property type="match status" value="1"/>
</dbReference>
<organism evidence="3 4">
    <name type="scientific">Dovyalis caffra</name>
    <dbReference type="NCBI Taxonomy" id="77055"/>
    <lineage>
        <taxon>Eukaryota</taxon>
        <taxon>Viridiplantae</taxon>
        <taxon>Streptophyta</taxon>
        <taxon>Embryophyta</taxon>
        <taxon>Tracheophyta</taxon>
        <taxon>Spermatophyta</taxon>
        <taxon>Magnoliopsida</taxon>
        <taxon>eudicotyledons</taxon>
        <taxon>Gunneridae</taxon>
        <taxon>Pentapetalae</taxon>
        <taxon>rosids</taxon>
        <taxon>fabids</taxon>
        <taxon>Malpighiales</taxon>
        <taxon>Salicaceae</taxon>
        <taxon>Flacourtieae</taxon>
        <taxon>Dovyalis</taxon>
    </lineage>
</organism>
<gene>
    <name evidence="3" type="ORF">DCAF_LOCUS11667</name>
</gene>
<dbReference type="InterPro" id="IPR042103">
    <property type="entry name" value="SerRS_1_N_sf"/>
</dbReference>
<dbReference type="PANTHER" id="PTHR11778">
    <property type="entry name" value="SERYL-TRNA SYNTHETASE"/>
    <property type="match status" value="1"/>
</dbReference>
<dbReference type="InterPro" id="IPR015866">
    <property type="entry name" value="Ser-tRNA-synth_1_N"/>
</dbReference>
<evidence type="ECO:0000313" key="3">
    <source>
        <dbReference type="EMBL" id="CAK7336656.1"/>
    </source>
</evidence>
<name>A0AAV1RJP9_9ROSI</name>
<comment type="caution">
    <text evidence="3">The sequence shown here is derived from an EMBL/GenBank/DDBJ whole genome shotgun (WGS) entry which is preliminary data.</text>
</comment>
<dbReference type="GO" id="GO:0006434">
    <property type="term" value="P:seryl-tRNA aminoacylation"/>
    <property type="evidence" value="ECO:0007669"/>
    <property type="project" value="InterPro"/>
</dbReference>